<reference evidence="1 3" key="1">
    <citation type="journal article" date="2008" name="Science">
        <title>The Physcomitrella genome reveals evolutionary insights into the conquest of land by plants.</title>
        <authorList>
            <person name="Rensing S."/>
            <person name="Lang D."/>
            <person name="Zimmer A."/>
            <person name="Terry A."/>
            <person name="Salamov A."/>
            <person name="Shapiro H."/>
            <person name="Nishiyama T."/>
            <person name="Perroud P.-F."/>
            <person name="Lindquist E."/>
            <person name="Kamisugi Y."/>
            <person name="Tanahashi T."/>
            <person name="Sakakibara K."/>
            <person name="Fujita T."/>
            <person name="Oishi K."/>
            <person name="Shin-I T."/>
            <person name="Kuroki Y."/>
            <person name="Toyoda A."/>
            <person name="Suzuki Y."/>
            <person name="Hashimoto A."/>
            <person name="Yamaguchi K."/>
            <person name="Sugano A."/>
            <person name="Kohara Y."/>
            <person name="Fujiyama A."/>
            <person name="Anterola A."/>
            <person name="Aoki S."/>
            <person name="Ashton N."/>
            <person name="Barbazuk W.B."/>
            <person name="Barker E."/>
            <person name="Bennetzen J."/>
            <person name="Bezanilla M."/>
            <person name="Blankenship R."/>
            <person name="Cho S.H."/>
            <person name="Dutcher S."/>
            <person name="Estelle M."/>
            <person name="Fawcett J.A."/>
            <person name="Gundlach H."/>
            <person name="Hanada K."/>
            <person name="Heyl A."/>
            <person name="Hicks K.A."/>
            <person name="Hugh J."/>
            <person name="Lohr M."/>
            <person name="Mayer K."/>
            <person name="Melkozernov A."/>
            <person name="Murata T."/>
            <person name="Nelson D."/>
            <person name="Pils B."/>
            <person name="Prigge M."/>
            <person name="Reiss B."/>
            <person name="Renner T."/>
            <person name="Rombauts S."/>
            <person name="Rushton P."/>
            <person name="Sanderfoot A."/>
            <person name="Schween G."/>
            <person name="Shiu S.-H."/>
            <person name="Stueber K."/>
            <person name="Theodoulou F.L."/>
            <person name="Tu H."/>
            <person name="Van de Peer Y."/>
            <person name="Verrier P.J."/>
            <person name="Waters E."/>
            <person name="Wood A."/>
            <person name="Yang L."/>
            <person name="Cove D."/>
            <person name="Cuming A."/>
            <person name="Hasebe M."/>
            <person name="Lucas S."/>
            <person name="Mishler D.B."/>
            <person name="Reski R."/>
            <person name="Grigoriev I."/>
            <person name="Quatrano R.S."/>
            <person name="Boore J.L."/>
        </authorList>
    </citation>
    <scope>NUCLEOTIDE SEQUENCE [LARGE SCALE GENOMIC DNA]</scope>
    <source>
        <strain evidence="2 3">cv. Gransden 2004</strain>
    </source>
</reference>
<evidence type="ECO:0000313" key="1">
    <source>
        <dbReference type="EMBL" id="PNR26358.1"/>
    </source>
</evidence>
<sequence>MLCVEFVLNVNLPWARRISVGSMDPSRLPSSTFSDSMLEYLHNLTRTIASLLWLQRCPSC</sequence>
<organism evidence="1">
    <name type="scientific">Physcomitrium patens</name>
    <name type="common">Spreading-leaved earth moss</name>
    <name type="synonym">Physcomitrella patens</name>
    <dbReference type="NCBI Taxonomy" id="3218"/>
    <lineage>
        <taxon>Eukaryota</taxon>
        <taxon>Viridiplantae</taxon>
        <taxon>Streptophyta</taxon>
        <taxon>Embryophyta</taxon>
        <taxon>Bryophyta</taxon>
        <taxon>Bryophytina</taxon>
        <taxon>Bryopsida</taxon>
        <taxon>Funariidae</taxon>
        <taxon>Funariales</taxon>
        <taxon>Funariaceae</taxon>
        <taxon>Physcomitrium</taxon>
    </lineage>
</organism>
<dbReference type="AlphaFoldDB" id="A0A2K1IAR8"/>
<keyword evidence="3" id="KW-1185">Reference proteome</keyword>
<protein>
    <submittedName>
        <fullName evidence="1 2">Uncharacterized protein</fullName>
    </submittedName>
</protein>
<dbReference type="Gramene" id="Pp3c27_4800V3.1">
    <property type="protein sequence ID" value="PAC:32952400.CDS.1"/>
    <property type="gene ID" value="Pp3c27_4800"/>
</dbReference>
<accession>A0A2K1IAR8</accession>
<reference evidence="2" key="3">
    <citation type="submission" date="2020-12" db="UniProtKB">
        <authorList>
            <consortium name="EnsemblPlants"/>
        </authorList>
    </citation>
    <scope>IDENTIFICATION</scope>
</reference>
<proteinExistence type="predicted"/>
<name>A0A2K1IAR8_PHYPA</name>
<evidence type="ECO:0000313" key="3">
    <source>
        <dbReference type="Proteomes" id="UP000006727"/>
    </source>
</evidence>
<dbReference type="EMBL" id="ABEU02000027">
    <property type="protein sequence ID" value="PNR26358.1"/>
    <property type="molecule type" value="Genomic_DNA"/>
</dbReference>
<reference evidence="1 3" key="2">
    <citation type="journal article" date="2018" name="Plant J.">
        <title>The Physcomitrella patens chromosome-scale assembly reveals moss genome structure and evolution.</title>
        <authorList>
            <person name="Lang D."/>
            <person name="Ullrich K.K."/>
            <person name="Murat F."/>
            <person name="Fuchs J."/>
            <person name="Jenkins J."/>
            <person name="Haas F.B."/>
            <person name="Piednoel M."/>
            <person name="Gundlach H."/>
            <person name="Van Bel M."/>
            <person name="Meyberg R."/>
            <person name="Vives C."/>
            <person name="Morata J."/>
            <person name="Symeonidi A."/>
            <person name="Hiss M."/>
            <person name="Muchero W."/>
            <person name="Kamisugi Y."/>
            <person name="Saleh O."/>
            <person name="Blanc G."/>
            <person name="Decker E.L."/>
            <person name="van Gessel N."/>
            <person name="Grimwood J."/>
            <person name="Hayes R.D."/>
            <person name="Graham S.W."/>
            <person name="Gunter L.E."/>
            <person name="McDaniel S.F."/>
            <person name="Hoernstein S.N.W."/>
            <person name="Larsson A."/>
            <person name="Li F.W."/>
            <person name="Perroud P.F."/>
            <person name="Phillips J."/>
            <person name="Ranjan P."/>
            <person name="Rokshar D.S."/>
            <person name="Rothfels C.J."/>
            <person name="Schneider L."/>
            <person name="Shu S."/>
            <person name="Stevenson D.W."/>
            <person name="Thummler F."/>
            <person name="Tillich M."/>
            <person name="Villarreal Aguilar J.C."/>
            <person name="Widiez T."/>
            <person name="Wong G.K."/>
            <person name="Wymore A."/>
            <person name="Zhang Y."/>
            <person name="Zimmer A.D."/>
            <person name="Quatrano R.S."/>
            <person name="Mayer K.F.X."/>
            <person name="Goodstein D."/>
            <person name="Casacuberta J.M."/>
            <person name="Vandepoele K."/>
            <person name="Reski R."/>
            <person name="Cuming A.C."/>
            <person name="Tuskan G.A."/>
            <person name="Maumus F."/>
            <person name="Salse J."/>
            <person name="Schmutz J."/>
            <person name="Rensing S.A."/>
        </authorList>
    </citation>
    <scope>NUCLEOTIDE SEQUENCE [LARGE SCALE GENOMIC DNA]</scope>
    <source>
        <strain evidence="2 3">cv. Gransden 2004</strain>
    </source>
</reference>
<gene>
    <name evidence="1" type="ORF">PHYPA_030933</name>
</gene>
<dbReference type="EnsemblPlants" id="Pp3c27_4800V3.1">
    <property type="protein sequence ID" value="PAC:32952400.CDS.1"/>
    <property type="gene ID" value="Pp3c27_4800"/>
</dbReference>
<dbReference type="InParanoid" id="A0A2K1IAR8"/>
<dbReference type="Proteomes" id="UP000006727">
    <property type="component" value="Chromosome 27"/>
</dbReference>
<evidence type="ECO:0000313" key="2">
    <source>
        <dbReference type="EnsemblPlants" id="PAC:32952400.CDS.1"/>
    </source>
</evidence>